<accession>A0AAR2L709</accession>
<name>A0AAR2L709_PYGNA</name>
<keyword evidence="3" id="KW-1185">Reference proteome</keyword>
<dbReference type="Pfam" id="PF00240">
    <property type="entry name" value="ubiquitin"/>
    <property type="match status" value="1"/>
</dbReference>
<evidence type="ECO:0000313" key="3">
    <source>
        <dbReference type="Proteomes" id="UP001501920"/>
    </source>
</evidence>
<dbReference type="Proteomes" id="UP001501920">
    <property type="component" value="Chromosome 22"/>
</dbReference>
<dbReference type="GeneTree" id="ENSGT01000000214857"/>
<evidence type="ECO:0000259" key="1">
    <source>
        <dbReference type="PROSITE" id="PS50053"/>
    </source>
</evidence>
<dbReference type="InterPro" id="IPR029071">
    <property type="entry name" value="Ubiquitin-like_domsf"/>
</dbReference>
<dbReference type="PROSITE" id="PS50053">
    <property type="entry name" value="UBIQUITIN_2"/>
    <property type="match status" value="1"/>
</dbReference>
<dbReference type="CDD" id="cd01763">
    <property type="entry name" value="Ubl_SUMO_like"/>
    <property type="match status" value="1"/>
</dbReference>
<proteinExistence type="predicted"/>
<dbReference type="InterPro" id="IPR000626">
    <property type="entry name" value="Ubiquitin-like_dom"/>
</dbReference>
<dbReference type="Gene3D" id="3.10.20.90">
    <property type="entry name" value="Phosphatidylinositol 3-kinase Catalytic Subunit, Chain A, domain 1"/>
    <property type="match status" value="1"/>
</dbReference>
<evidence type="ECO:0000313" key="2">
    <source>
        <dbReference type="Ensembl" id="ENSPNAP00000070161.1"/>
    </source>
</evidence>
<sequence>GTAPVAVGVDSLVECHQDNLCFSLPAYETCEPAKGDPQHPPYYSHFVQVIHSTLKVHEPLGSLQPSNGAFEVTVYNGTDNTKIPFIMKSTDTIGKLKKAYIKKRPHMIGSLNLVFNGKPVQAEKTLGELGVKTGATFITFQRCIGG</sequence>
<dbReference type="AlphaFoldDB" id="A0AAR2L709"/>
<organism evidence="2 3">
    <name type="scientific">Pygocentrus nattereri</name>
    <name type="common">Red-bellied piranha</name>
    <dbReference type="NCBI Taxonomy" id="42514"/>
    <lineage>
        <taxon>Eukaryota</taxon>
        <taxon>Metazoa</taxon>
        <taxon>Chordata</taxon>
        <taxon>Craniata</taxon>
        <taxon>Vertebrata</taxon>
        <taxon>Euteleostomi</taxon>
        <taxon>Actinopterygii</taxon>
        <taxon>Neopterygii</taxon>
        <taxon>Teleostei</taxon>
        <taxon>Ostariophysi</taxon>
        <taxon>Characiformes</taxon>
        <taxon>Characoidei</taxon>
        <taxon>Pygocentrus</taxon>
    </lineage>
</organism>
<dbReference type="SMART" id="SM00213">
    <property type="entry name" value="UBQ"/>
    <property type="match status" value="1"/>
</dbReference>
<reference evidence="2" key="2">
    <citation type="submission" date="2025-08" db="UniProtKB">
        <authorList>
            <consortium name="Ensembl"/>
        </authorList>
    </citation>
    <scope>IDENTIFICATION</scope>
</reference>
<reference evidence="2" key="3">
    <citation type="submission" date="2025-09" db="UniProtKB">
        <authorList>
            <consortium name="Ensembl"/>
        </authorList>
    </citation>
    <scope>IDENTIFICATION</scope>
</reference>
<protein>
    <recommendedName>
        <fullName evidence="1">Ubiquitin-like domain-containing protein</fullName>
    </recommendedName>
</protein>
<feature type="domain" description="Ubiquitin-like" evidence="1">
    <location>
        <begin position="70"/>
        <end position="146"/>
    </location>
</feature>
<dbReference type="Ensembl" id="ENSPNAT00000049920.1">
    <property type="protein sequence ID" value="ENSPNAP00000070161.1"/>
    <property type="gene ID" value="ENSPNAG00000030922.1"/>
</dbReference>
<dbReference type="SUPFAM" id="SSF54236">
    <property type="entry name" value="Ubiquitin-like"/>
    <property type="match status" value="1"/>
</dbReference>
<reference evidence="2 3" key="1">
    <citation type="submission" date="2020-10" db="EMBL/GenBank/DDBJ databases">
        <title>Pygocentrus nattereri (red-bellied piranha) genome, fPygNat1, primary haplotype.</title>
        <authorList>
            <person name="Myers G."/>
            <person name="Meyer A."/>
            <person name="Karagic N."/>
            <person name="Pippel M."/>
            <person name="Winkler S."/>
            <person name="Tracey A."/>
            <person name="Wood J."/>
            <person name="Formenti G."/>
            <person name="Howe K."/>
            <person name="Fedrigo O."/>
            <person name="Jarvis E.D."/>
        </authorList>
    </citation>
    <scope>NUCLEOTIDE SEQUENCE [LARGE SCALE GENOMIC DNA]</scope>
</reference>